<dbReference type="Proteomes" id="UP001530400">
    <property type="component" value="Unassembled WGS sequence"/>
</dbReference>
<reference evidence="1 2" key="1">
    <citation type="submission" date="2024-10" db="EMBL/GenBank/DDBJ databases">
        <title>Updated reference genomes for cyclostephanoid diatoms.</title>
        <authorList>
            <person name="Roberts W.R."/>
            <person name="Alverson A.J."/>
        </authorList>
    </citation>
    <scope>NUCLEOTIDE SEQUENCE [LARGE SCALE GENOMIC DNA]</scope>
    <source>
        <strain evidence="1 2">AJA010-31</strain>
    </source>
</reference>
<comment type="caution">
    <text evidence="1">The sequence shown here is derived from an EMBL/GenBank/DDBJ whole genome shotgun (WGS) entry which is preliminary data.</text>
</comment>
<proteinExistence type="predicted"/>
<gene>
    <name evidence="1" type="ORF">ACHAWO_006405</name>
</gene>
<protein>
    <submittedName>
        <fullName evidence="1">Uncharacterized protein</fullName>
    </submittedName>
</protein>
<organism evidence="1 2">
    <name type="scientific">Cyclotella atomus</name>
    <dbReference type="NCBI Taxonomy" id="382360"/>
    <lineage>
        <taxon>Eukaryota</taxon>
        <taxon>Sar</taxon>
        <taxon>Stramenopiles</taxon>
        <taxon>Ochrophyta</taxon>
        <taxon>Bacillariophyta</taxon>
        <taxon>Coscinodiscophyceae</taxon>
        <taxon>Thalassiosirophycidae</taxon>
        <taxon>Stephanodiscales</taxon>
        <taxon>Stephanodiscaceae</taxon>
        <taxon>Cyclotella</taxon>
    </lineage>
</organism>
<dbReference type="AlphaFoldDB" id="A0ABD3MPC9"/>
<dbReference type="EMBL" id="JALLPJ020001395">
    <property type="protein sequence ID" value="KAL3765860.1"/>
    <property type="molecule type" value="Genomic_DNA"/>
</dbReference>
<sequence>MKEGPSTGAKAFAILTDQINAEISAENAALSKEISSLESISAYLSSVEIRVTSIVDGNVTRSIPISTGLGGAFLNGFGRSLDLKIPVKEEDEASVPLADFGGSWGRLMSLHVSNQCVGTFCCIVDPVVTEILGVGSLNVVLNDIGGKVSFYGRIDNLCVEVYERIKKEVGKVLSGDGRSSRELRMYISIMEEMHGSNATFTPGSIVVHPGRLMKFKGLELVSNTLLLQRCKLLQSEMDIASLRGILEDQKMIFLEAEFNLLRVEGVLGEKDDADESNNLKKLLDSIEHEMRSCDEEYVELMEFKEELSSQFANLVPDYTNYARTEVDELRDLVHTVSNNSDRSSLIRNHCLKLQKHTLFAMKNRISHIEIFYEQDNSDTVSEDNEVCVHTCLEAGSESFLGEGYIWSVTLPPMNINANKLDSFEVHMSGVSLTRNGRRNNFVFIGRRGGGAPTVTLLVNCCSSLSVRGYLEFESIESRDETLANESFNETAADLFNNRRPRTSLPEDCKFVPSALLFNRLVDGTLNILGLKDVST</sequence>
<accession>A0ABD3MPC9</accession>
<evidence type="ECO:0000313" key="2">
    <source>
        <dbReference type="Proteomes" id="UP001530400"/>
    </source>
</evidence>
<name>A0ABD3MPC9_9STRA</name>
<keyword evidence="2" id="KW-1185">Reference proteome</keyword>
<evidence type="ECO:0000313" key="1">
    <source>
        <dbReference type="EMBL" id="KAL3765860.1"/>
    </source>
</evidence>